<evidence type="ECO:0000313" key="2">
    <source>
        <dbReference type="EMBL" id="GFC77420.1"/>
    </source>
</evidence>
<dbReference type="EMBL" id="BKCJ011060947">
    <property type="protein sequence ID" value="GFC77420.1"/>
    <property type="molecule type" value="Genomic_DNA"/>
</dbReference>
<keyword evidence="1" id="KW-0472">Membrane</keyword>
<feature type="non-terminal residue" evidence="2">
    <location>
        <position position="91"/>
    </location>
</feature>
<name>A0A699QUE3_TANCI</name>
<dbReference type="AlphaFoldDB" id="A0A699QUE3"/>
<reference evidence="2" key="1">
    <citation type="journal article" date="2019" name="Sci. Rep.">
        <title>Draft genome of Tanacetum cinerariifolium, the natural source of mosquito coil.</title>
        <authorList>
            <person name="Yamashiro T."/>
            <person name="Shiraishi A."/>
            <person name="Satake H."/>
            <person name="Nakayama K."/>
        </authorList>
    </citation>
    <scope>NUCLEOTIDE SEQUENCE</scope>
</reference>
<organism evidence="2">
    <name type="scientific">Tanacetum cinerariifolium</name>
    <name type="common">Dalmatian daisy</name>
    <name type="synonym">Chrysanthemum cinerariifolium</name>
    <dbReference type="NCBI Taxonomy" id="118510"/>
    <lineage>
        <taxon>Eukaryota</taxon>
        <taxon>Viridiplantae</taxon>
        <taxon>Streptophyta</taxon>
        <taxon>Embryophyta</taxon>
        <taxon>Tracheophyta</taxon>
        <taxon>Spermatophyta</taxon>
        <taxon>Magnoliopsida</taxon>
        <taxon>eudicotyledons</taxon>
        <taxon>Gunneridae</taxon>
        <taxon>Pentapetalae</taxon>
        <taxon>asterids</taxon>
        <taxon>campanulids</taxon>
        <taxon>Asterales</taxon>
        <taxon>Asteraceae</taxon>
        <taxon>Asteroideae</taxon>
        <taxon>Anthemideae</taxon>
        <taxon>Anthemidinae</taxon>
        <taxon>Tanacetum</taxon>
    </lineage>
</organism>
<keyword evidence="1" id="KW-1133">Transmembrane helix</keyword>
<comment type="caution">
    <text evidence="2">The sequence shown here is derived from an EMBL/GenBank/DDBJ whole genome shotgun (WGS) entry which is preliminary data.</text>
</comment>
<evidence type="ECO:0000256" key="1">
    <source>
        <dbReference type="SAM" id="Phobius"/>
    </source>
</evidence>
<sequence>MIIHYGCLRPVGLSAIKDISNSHLLLNDSVILCLTCVIEVAAPGFGLGIEVAATGFGLGIEVAATGFGLGLYVLGMKRGFLSQKGSGVGEG</sequence>
<feature type="transmembrane region" description="Helical" evidence="1">
    <location>
        <begin position="24"/>
        <end position="45"/>
    </location>
</feature>
<protein>
    <submittedName>
        <fullName evidence="2">Uncharacterized protein</fullName>
    </submittedName>
</protein>
<keyword evidence="1" id="KW-0812">Transmembrane</keyword>
<feature type="transmembrane region" description="Helical" evidence="1">
    <location>
        <begin position="51"/>
        <end position="74"/>
    </location>
</feature>
<gene>
    <name evidence="2" type="ORF">Tci_849390</name>
</gene>
<accession>A0A699QUE3</accession>
<proteinExistence type="predicted"/>